<dbReference type="EMBL" id="BAABBN010000004">
    <property type="protein sequence ID" value="GAA3914929.1"/>
    <property type="molecule type" value="Genomic_DNA"/>
</dbReference>
<reference evidence="2" key="1">
    <citation type="journal article" date="2019" name="Int. J. Syst. Evol. Microbiol.">
        <title>The Global Catalogue of Microorganisms (GCM) 10K type strain sequencing project: providing services to taxonomists for standard genome sequencing and annotation.</title>
        <authorList>
            <consortium name="The Broad Institute Genomics Platform"/>
            <consortium name="The Broad Institute Genome Sequencing Center for Infectious Disease"/>
            <person name="Wu L."/>
            <person name="Ma J."/>
        </authorList>
    </citation>
    <scope>NUCLEOTIDE SEQUENCE [LARGE SCALE GENOMIC DNA]</scope>
    <source>
        <strain evidence="2">JCM 17551</strain>
    </source>
</reference>
<accession>A0ABP7M551</accession>
<protein>
    <submittedName>
        <fullName evidence="1">Uncharacterized protein</fullName>
    </submittedName>
</protein>
<organism evidence="1 2">
    <name type="scientific">Litoribacillus peritrichatus</name>
    <dbReference type="NCBI Taxonomy" id="718191"/>
    <lineage>
        <taxon>Bacteria</taxon>
        <taxon>Pseudomonadati</taxon>
        <taxon>Pseudomonadota</taxon>
        <taxon>Gammaproteobacteria</taxon>
        <taxon>Oceanospirillales</taxon>
        <taxon>Oceanospirillaceae</taxon>
        <taxon>Litoribacillus</taxon>
    </lineage>
</organism>
<proteinExistence type="predicted"/>
<evidence type="ECO:0000313" key="2">
    <source>
        <dbReference type="Proteomes" id="UP001501565"/>
    </source>
</evidence>
<evidence type="ECO:0000313" key="1">
    <source>
        <dbReference type="EMBL" id="GAA3914929.1"/>
    </source>
</evidence>
<gene>
    <name evidence="1" type="ORF">GCM10022277_06790</name>
</gene>
<comment type="caution">
    <text evidence="1">The sequence shown here is derived from an EMBL/GenBank/DDBJ whole genome shotgun (WGS) entry which is preliminary data.</text>
</comment>
<sequence>MMIYGDDGIKINILSTMFFWTQKAEITISINPALKHLNRIQLLMQFLKKNAIFGG</sequence>
<name>A0ABP7M551_9GAMM</name>
<keyword evidence="2" id="KW-1185">Reference proteome</keyword>
<dbReference type="Proteomes" id="UP001501565">
    <property type="component" value="Unassembled WGS sequence"/>
</dbReference>